<dbReference type="CTD" id="20194455"/>
<dbReference type="InterPro" id="IPR018114">
    <property type="entry name" value="TRYPSIN_HIS"/>
</dbReference>
<dbReference type="Proteomes" id="UP000015101">
    <property type="component" value="Unassembled WGS sequence"/>
</dbReference>
<dbReference type="STRING" id="6412.T1ED03"/>
<protein>
    <recommendedName>
        <fullName evidence="4">Peptidase S1 domain-containing protein</fullName>
    </recommendedName>
</protein>
<dbReference type="RefSeq" id="XP_009020408.1">
    <property type="nucleotide sequence ID" value="XM_009022160.1"/>
</dbReference>
<dbReference type="InterPro" id="IPR009003">
    <property type="entry name" value="Peptidase_S1_PA"/>
</dbReference>
<dbReference type="SMART" id="SM00020">
    <property type="entry name" value="Tryp_SPc"/>
    <property type="match status" value="1"/>
</dbReference>
<dbReference type="EnsemblMetazoa" id="HelroT100540">
    <property type="protein sequence ID" value="HelroP100540"/>
    <property type="gene ID" value="HelroG100540"/>
</dbReference>
<dbReference type="InterPro" id="IPR050127">
    <property type="entry name" value="Serine_Proteases_S1"/>
</dbReference>
<dbReference type="PANTHER" id="PTHR24264:SF54">
    <property type="entry name" value="PEPTIDASE S1 DOMAIN-CONTAINING PROTEIN"/>
    <property type="match status" value="1"/>
</dbReference>
<dbReference type="GO" id="GO:0006508">
    <property type="term" value="P:proteolysis"/>
    <property type="evidence" value="ECO:0000318"/>
    <property type="project" value="GO_Central"/>
</dbReference>
<dbReference type="InterPro" id="IPR001254">
    <property type="entry name" value="Trypsin_dom"/>
</dbReference>
<keyword evidence="3" id="KW-0720">Serine protease</keyword>
<dbReference type="PROSITE" id="PS00134">
    <property type="entry name" value="TRYPSIN_HIS"/>
    <property type="match status" value="1"/>
</dbReference>
<dbReference type="InterPro" id="IPR043504">
    <property type="entry name" value="Peptidase_S1_PA_chymotrypsin"/>
</dbReference>
<dbReference type="GeneID" id="20194455"/>
<dbReference type="GO" id="GO:0005615">
    <property type="term" value="C:extracellular space"/>
    <property type="evidence" value="ECO:0000318"/>
    <property type="project" value="GO_Central"/>
</dbReference>
<dbReference type="FunCoup" id="T1ED03">
    <property type="interactions" value="30"/>
</dbReference>
<dbReference type="HOGENOM" id="CLU_006842_1_0_1"/>
<feature type="domain" description="Peptidase S1" evidence="4">
    <location>
        <begin position="69"/>
        <end position="321"/>
    </location>
</feature>
<dbReference type="AlphaFoldDB" id="T1ED03"/>
<dbReference type="KEGG" id="hro:HELRODRAFT_100540"/>
<dbReference type="InterPro" id="IPR001314">
    <property type="entry name" value="Peptidase_S1A"/>
</dbReference>
<evidence type="ECO:0000313" key="7">
    <source>
        <dbReference type="Proteomes" id="UP000015101"/>
    </source>
</evidence>
<evidence type="ECO:0000259" key="4">
    <source>
        <dbReference type="PROSITE" id="PS50240"/>
    </source>
</evidence>
<accession>T1ED03</accession>
<organism evidence="6 7">
    <name type="scientific">Helobdella robusta</name>
    <name type="common">Californian leech</name>
    <dbReference type="NCBI Taxonomy" id="6412"/>
    <lineage>
        <taxon>Eukaryota</taxon>
        <taxon>Metazoa</taxon>
        <taxon>Spiralia</taxon>
        <taxon>Lophotrochozoa</taxon>
        <taxon>Annelida</taxon>
        <taxon>Clitellata</taxon>
        <taxon>Hirudinea</taxon>
        <taxon>Rhynchobdellida</taxon>
        <taxon>Glossiphoniidae</taxon>
        <taxon>Helobdella</taxon>
    </lineage>
</organism>
<name>T1ED03_HELRO</name>
<dbReference type="FunFam" id="2.40.10.10:FF:000285">
    <property type="entry name" value="Granzyme-like I"/>
    <property type="match status" value="1"/>
</dbReference>
<dbReference type="PRINTS" id="PR00722">
    <property type="entry name" value="CHYMOTRYPSIN"/>
</dbReference>
<dbReference type="Gene3D" id="2.40.10.10">
    <property type="entry name" value="Trypsin-like serine proteases"/>
    <property type="match status" value="1"/>
</dbReference>
<dbReference type="Pfam" id="PF00089">
    <property type="entry name" value="Trypsin"/>
    <property type="match status" value="1"/>
</dbReference>
<evidence type="ECO:0000313" key="5">
    <source>
        <dbReference type="EMBL" id="ESO01754.1"/>
    </source>
</evidence>
<gene>
    <name evidence="6" type="primary">20194455</name>
    <name evidence="5" type="ORF">HELRODRAFT_100540</name>
</gene>
<keyword evidence="2" id="KW-0378">Hydrolase</keyword>
<dbReference type="EMBL" id="AMQM01005017">
    <property type="status" value="NOT_ANNOTATED_CDS"/>
    <property type="molecule type" value="Genomic_DNA"/>
</dbReference>
<reference evidence="7" key="1">
    <citation type="submission" date="2012-12" db="EMBL/GenBank/DDBJ databases">
        <authorList>
            <person name="Hellsten U."/>
            <person name="Grimwood J."/>
            <person name="Chapman J.A."/>
            <person name="Shapiro H."/>
            <person name="Aerts A."/>
            <person name="Otillar R.P."/>
            <person name="Terry A.Y."/>
            <person name="Boore J.L."/>
            <person name="Simakov O."/>
            <person name="Marletaz F."/>
            <person name="Cho S.-J."/>
            <person name="Edsinger-Gonzales E."/>
            <person name="Havlak P."/>
            <person name="Kuo D.-H."/>
            <person name="Larsson T."/>
            <person name="Lv J."/>
            <person name="Arendt D."/>
            <person name="Savage R."/>
            <person name="Osoegawa K."/>
            <person name="de Jong P."/>
            <person name="Lindberg D.R."/>
            <person name="Seaver E.C."/>
            <person name="Weisblat D.A."/>
            <person name="Putnam N.H."/>
            <person name="Grigoriev I.V."/>
            <person name="Rokhsar D.S."/>
        </authorList>
    </citation>
    <scope>NUCLEOTIDE SEQUENCE</scope>
</reference>
<dbReference type="OMA" id="WIQTIIK"/>
<keyword evidence="7" id="KW-1185">Reference proteome</keyword>
<dbReference type="InParanoid" id="T1ED03"/>
<dbReference type="CDD" id="cd00190">
    <property type="entry name" value="Tryp_SPc"/>
    <property type="match status" value="1"/>
</dbReference>
<reference evidence="5 7" key="2">
    <citation type="journal article" date="2013" name="Nature">
        <title>Insights into bilaterian evolution from three spiralian genomes.</title>
        <authorList>
            <person name="Simakov O."/>
            <person name="Marletaz F."/>
            <person name="Cho S.J."/>
            <person name="Edsinger-Gonzales E."/>
            <person name="Havlak P."/>
            <person name="Hellsten U."/>
            <person name="Kuo D.H."/>
            <person name="Larsson T."/>
            <person name="Lv J."/>
            <person name="Arendt D."/>
            <person name="Savage R."/>
            <person name="Osoegawa K."/>
            <person name="de Jong P."/>
            <person name="Grimwood J."/>
            <person name="Chapman J.A."/>
            <person name="Shapiro H."/>
            <person name="Aerts A."/>
            <person name="Otillar R.P."/>
            <person name="Terry A.Y."/>
            <person name="Boore J.L."/>
            <person name="Grigoriev I.V."/>
            <person name="Lindberg D.R."/>
            <person name="Seaver E.C."/>
            <person name="Weisblat D.A."/>
            <person name="Putnam N.H."/>
            <person name="Rokhsar D.S."/>
        </authorList>
    </citation>
    <scope>NUCLEOTIDE SEQUENCE</scope>
</reference>
<dbReference type="PANTHER" id="PTHR24264">
    <property type="entry name" value="TRYPSIN-RELATED"/>
    <property type="match status" value="1"/>
</dbReference>
<proteinExistence type="predicted"/>
<evidence type="ECO:0000256" key="3">
    <source>
        <dbReference type="ARBA" id="ARBA00022825"/>
    </source>
</evidence>
<reference evidence="6" key="3">
    <citation type="submission" date="2015-06" db="UniProtKB">
        <authorList>
            <consortium name="EnsemblMetazoa"/>
        </authorList>
    </citation>
    <scope>IDENTIFICATION</scope>
</reference>
<dbReference type="OrthoDB" id="546450at2759"/>
<sequence length="324" mass="36125">MDSSIGDVILNNVTRMYNWYFVRIDGGGSEFDIKKFNLSRSCGSNRTIQLQCTPKTCGLSTVPTVGAYIIGGDVVQKEVQWPFMAALMRHNKHICGGTLVHERFVLTAAHCFVFSSTDDKHRPMFDHPNHFSVRLGSTKNIGSTKHLQVIRVEKIHIYHLYNFNDNKYNLDIALVELEKPATLNDYIATACLPKPEEKAPLCYGLGWGYTNIDDFGIDPVIDLRQVKLQELDPEVCKTLDASYVNDATKLCVSYLTNSIKPCHGDSGGPLICRHPSGRWLVRGLVSSGSDDYGSCASPNGVKPTMFTNVVDFIDWIQTIIKSAK</sequence>
<evidence type="ECO:0000256" key="1">
    <source>
        <dbReference type="ARBA" id="ARBA00022670"/>
    </source>
</evidence>
<dbReference type="SUPFAM" id="SSF50494">
    <property type="entry name" value="Trypsin-like serine proteases"/>
    <property type="match status" value="1"/>
</dbReference>
<dbReference type="GO" id="GO:0004252">
    <property type="term" value="F:serine-type endopeptidase activity"/>
    <property type="evidence" value="ECO:0000318"/>
    <property type="project" value="GO_Central"/>
</dbReference>
<dbReference type="eggNOG" id="KOG3627">
    <property type="taxonomic scope" value="Eukaryota"/>
</dbReference>
<dbReference type="EMBL" id="KB096743">
    <property type="protein sequence ID" value="ESO01754.1"/>
    <property type="molecule type" value="Genomic_DNA"/>
</dbReference>
<dbReference type="PROSITE" id="PS50240">
    <property type="entry name" value="TRYPSIN_DOM"/>
    <property type="match status" value="1"/>
</dbReference>
<evidence type="ECO:0000256" key="2">
    <source>
        <dbReference type="ARBA" id="ARBA00022801"/>
    </source>
</evidence>
<evidence type="ECO:0000313" key="6">
    <source>
        <dbReference type="EnsemblMetazoa" id="HelroP100540"/>
    </source>
</evidence>
<keyword evidence="1" id="KW-0645">Protease</keyword>